<gene>
    <name evidence="1" type="ORF">CDOO_12615</name>
</gene>
<dbReference type="EMBL" id="CP006764">
    <property type="protein sequence ID" value="AIT62006.1"/>
    <property type="molecule type" value="Genomic_DNA"/>
</dbReference>
<dbReference type="Gene3D" id="3.40.50.1820">
    <property type="entry name" value="alpha/beta hydrolase"/>
    <property type="match status" value="1"/>
</dbReference>
<dbReference type="SUPFAM" id="SSF53474">
    <property type="entry name" value="alpha/beta-Hydrolases"/>
    <property type="match status" value="1"/>
</dbReference>
<dbReference type="InterPro" id="IPR000801">
    <property type="entry name" value="Esterase-like"/>
</dbReference>
<protein>
    <submittedName>
        <fullName evidence="1">Esterase</fullName>
    </submittedName>
</protein>
<dbReference type="KEGG" id="cdo:CDOO_12615"/>
<dbReference type="HOGENOM" id="CLU_026624_3_1_11"/>
<dbReference type="PANTHER" id="PTHR48098">
    <property type="entry name" value="ENTEROCHELIN ESTERASE-RELATED"/>
    <property type="match status" value="1"/>
</dbReference>
<reference evidence="1 2" key="1">
    <citation type="submission" date="2013-09" db="EMBL/GenBank/DDBJ databases">
        <title>Complete genome sequence of Corynebacterium doosanense CAU 212(T) (=DSM 45436(T)), isolated from activated sludge.</title>
        <authorList>
            <person name="Schaffert L."/>
            <person name="Albersmeier A."/>
            <person name="Kalinowski J."/>
            <person name="Ruckert C."/>
        </authorList>
    </citation>
    <scope>NUCLEOTIDE SEQUENCE [LARGE SCALE GENOMIC DNA]</scope>
    <source>
        <strain evidence="1 2">CAU 212</strain>
    </source>
</reference>
<dbReference type="eggNOG" id="COG0627">
    <property type="taxonomic scope" value="Bacteria"/>
</dbReference>
<dbReference type="AlphaFoldDB" id="A0A097IIP9"/>
<keyword evidence="2" id="KW-1185">Reference proteome</keyword>
<dbReference type="Proteomes" id="UP000029914">
    <property type="component" value="Chromosome"/>
</dbReference>
<dbReference type="PANTHER" id="PTHR48098:SF1">
    <property type="entry name" value="DIACYLGLYCEROL ACYLTRANSFERASE_MYCOLYLTRANSFERASE AG85A"/>
    <property type="match status" value="1"/>
</dbReference>
<dbReference type="STRING" id="558173.CDOO_12615"/>
<dbReference type="InterPro" id="IPR029058">
    <property type="entry name" value="AB_hydrolase_fold"/>
</dbReference>
<name>A0A097IIP9_9CORY</name>
<dbReference type="InterPro" id="IPR050583">
    <property type="entry name" value="Mycobacterial_A85_antigen"/>
</dbReference>
<dbReference type="GO" id="GO:0016747">
    <property type="term" value="F:acyltransferase activity, transferring groups other than amino-acyl groups"/>
    <property type="evidence" value="ECO:0007669"/>
    <property type="project" value="TreeGrafter"/>
</dbReference>
<dbReference type="Pfam" id="PF00756">
    <property type="entry name" value="Esterase"/>
    <property type="match status" value="1"/>
</dbReference>
<sequence>MSAISGLNRVHRVVLTVIVAVAMAAAMMIAAPNKAHADPREWLRPDSTGACEWDGVGWWVQRCDVWSPAMGQNITVQIQPAARGGNASLYLLDGLRATNYTNAWLHDVNAAATYNNSNITLVMPVGGAGSFYADWQGPATYDLRNPVNYKWETFLTAELPGYLAQHFGVARDNNSIAGLSMGGTAAMNLAAKHPDMFRQALSFSGYLATTVPGAQTLIRAALLDAGGFNINAMYGSIISSSRFENDPLLNLGGLNTKNIYISAGSGIPSPADQNILPQHVASGVALELVANATTRLYGVNAQAQGKNVIQDYPATGIHNWNQFGDQLNYTKRLVLDTMNAW</sequence>
<organism evidence="1 2">
    <name type="scientific">Corynebacterium doosanense CAU 212 = DSM 45436</name>
    <dbReference type="NCBI Taxonomy" id="558173"/>
    <lineage>
        <taxon>Bacteria</taxon>
        <taxon>Bacillati</taxon>
        <taxon>Actinomycetota</taxon>
        <taxon>Actinomycetes</taxon>
        <taxon>Mycobacteriales</taxon>
        <taxon>Corynebacteriaceae</taxon>
        <taxon>Corynebacterium</taxon>
    </lineage>
</organism>
<proteinExistence type="predicted"/>
<dbReference type="OrthoDB" id="4366784at2"/>
<evidence type="ECO:0000313" key="2">
    <source>
        <dbReference type="Proteomes" id="UP000029914"/>
    </source>
</evidence>
<evidence type="ECO:0000313" key="1">
    <source>
        <dbReference type="EMBL" id="AIT62006.1"/>
    </source>
</evidence>
<dbReference type="RefSeq" id="WP_018022044.1">
    <property type="nucleotide sequence ID" value="NZ_AQUX01000005.1"/>
</dbReference>
<accession>A0A097IIP9</accession>